<dbReference type="ESTHER" id="lepde-a0a0a7eq91">
    <property type="family name" value="Carb_B_Arthropoda"/>
</dbReference>
<feature type="signal peptide" evidence="5">
    <location>
        <begin position="1"/>
        <end position="16"/>
    </location>
</feature>
<evidence type="ECO:0000256" key="1">
    <source>
        <dbReference type="ARBA" id="ARBA00005964"/>
    </source>
</evidence>
<dbReference type="Gene3D" id="3.40.50.1820">
    <property type="entry name" value="alpha/beta hydrolase"/>
    <property type="match status" value="1"/>
</dbReference>
<dbReference type="AlphaFoldDB" id="A0A0A7EQ91"/>
<evidence type="ECO:0000256" key="2">
    <source>
        <dbReference type="ARBA" id="ARBA00022487"/>
    </source>
</evidence>
<keyword evidence="4" id="KW-0325">Glycoprotein</keyword>
<protein>
    <submittedName>
        <fullName evidence="7">Putative integument esterase</fullName>
    </submittedName>
</protein>
<keyword evidence="5" id="KW-0732">Signal</keyword>
<dbReference type="Pfam" id="PF00135">
    <property type="entry name" value="COesterase"/>
    <property type="match status" value="1"/>
</dbReference>
<evidence type="ECO:0000256" key="5">
    <source>
        <dbReference type="SAM" id="SignalP"/>
    </source>
</evidence>
<dbReference type="FunFam" id="3.40.50.1820:FF:000155">
    <property type="entry name" value="Carboxylic ester hydrolase"/>
    <property type="match status" value="1"/>
</dbReference>
<accession>A0A0A7EQ91</accession>
<proteinExistence type="evidence at transcript level"/>
<dbReference type="InterPro" id="IPR002018">
    <property type="entry name" value="CarbesteraseB"/>
</dbReference>
<sequence>MIRHIVLVTPLGCVLCFPDVNTIQNAEESLVTTPLGKIKGTIIPSRLGKPIFAFRGIRYAKAPVSDLRFKPPVVADKWEGVYDATKDGPLCPQPTSDPVSEDCLNLNVYTTKLPSGSEKPKRPVIVFIHSGGFYSLGSASYLIGPNYFLDQEIVLVTFNYRLGTLGFLSTGDKEVPGNNGLKDQVEALKWVKNNIESFGGDPESITILGYNAGAMSVVLHMVSPMSQGLFHKAAAMSGSPLGAWPLPTNQLDLAKKQAKFVGCPDDNAANIIKCLRTKTYNELGESLPKFKEFGEDPAMIWSPVIEGDFGQPRFLTGHPINLISNGQFRKIPFMTGQTSQDFGQRAFAVIYNETLSKQMNAEFDKIAPIAFLYEKNTEQSKTISKTLKTFYLQDKPIGKTQIPGLSQLYSDAVVGFGVNRAAKLISQYSNQSVFYYRFSYQGRYSHFYNPESNNTVPFGVVHHDDLIYLFYMQKLFPLFKDNSPQEIEMVAKLTALYYNFAKTGNPIPIAIEKLDNVRWEPFTMKEQKFMEIGNKLVMQEKMNEKRFNEWDKLFPISMYQKNKHSH</sequence>
<dbReference type="PANTHER" id="PTHR43142">
    <property type="entry name" value="CARBOXYLIC ESTER HYDROLASE"/>
    <property type="match status" value="1"/>
</dbReference>
<reference evidence="7" key="1">
    <citation type="submission" date="2014-07" db="EMBL/GenBank/DDBJ databases">
        <title>Identification of esterase genes and their expression profiles in several pesticides treated Colorado potato beetle, Leptinotarsa decemlineata.</title>
        <authorList>
            <person name="Lv F."/>
            <person name="Fu K."/>
        </authorList>
    </citation>
    <scope>NUCLEOTIDE SEQUENCE</scope>
</reference>
<organism evidence="7">
    <name type="scientific">Leptinotarsa decemlineata</name>
    <name type="common">Colorado potato beetle</name>
    <name type="synonym">Doryphora decemlineata</name>
    <dbReference type="NCBI Taxonomy" id="7539"/>
    <lineage>
        <taxon>Eukaryota</taxon>
        <taxon>Metazoa</taxon>
        <taxon>Ecdysozoa</taxon>
        <taxon>Arthropoda</taxon>
        <taxon>Hexapoda</taxon>
        <taxon>Insecta</taxon>
        <taxon>Pterygota</taxon>
        <taxon>Neoptera</taxon>
        <taxon>Endopterygota</taxon>
        <taxon>Coleoptera</taxon>
        <taxon>Polyphaga</taxon>
        <taxon>Cucujiformia</taxon>
        <taxon>Chrysomeloidea</taxon>
        <taxon>Chrysomelidae</taxon>
        <taxon>Chrysomelinae</taxon>
        <taxon>Doryphorini</taxon>
        <taxon>Leptinotarsa</taxon>
    </lineage>
</organism>
<dbReference type="EMBL" id="KM220539">
    <property type="protein sequence ID" value="AIY68330.1"/>
    <property type="molecule type" value="mRNA"/>
</dbReference>
<dbReference type="InterPro" id="IPR029058">
    <property type="entry name" value="AB_hydrolase_fold"/>
</dbReference>
<evidence type="ECO:0000313" key="7">
    <source>
        <dbReference type="EMBL" id="AIY68330.1"/>
    </source>
</evidence>
<keyword evidence="3" id="KW-0378">Hydrolase</keyword>
<feature type="domain" description="Carboxylesterase type B" evidence="6">
    <location>
        <begin position="28"/>
        <end position="550"/>
    </location>
</feature>
<feature type="chain" id="PRO_5002028135" evidence="5">
    <location>
        <begin position="17"/>
        <end position="566"/>
    </location>
</feature>
<evidence type="ECO:0000259" key="6">
    <source>
        <dbReference type="Pfam" id="PF00135"/>
    </source>
</evidence>
<dbReference type="SUPFAM" id="SSF53474">
    <property type="entry name" value="alpha/beta-Hydrolases"/>
    <property type="match status" value="1"/>
</dbReference>
<evidence type="ECO:0000256" key="4">
    <source>
        <dbReference type="ARBA" id="ARBA00023180"/>
    </source>
</evidence>
<dbReference type="GO" id="GO:0052689">
    <property type="term" value="F:carboxylic ester hydrolase activity"/>
    <property type="evidence" value="ECO:0007669"/>
    <property type="project" value="UniProtKB-KW"/>
</dbReference>
<dbReference type="PANTHER" id="PTHR43142:SF1">
    <property type="entry name" value="CARBOXYLIC ESTER HYDROLASE"/>
    <property type="match status" value="1"/>
</dbReference>
<comment type="similarity">
    <text evidence="1">Belongs to the type-B carboxylesterase/lipase family.</text>
</comment>
<name>A0A0A7EQ91_LEPDE</name>
<keyword evidence="2" id="KW-0719">Serine esterase</keyword>
<evidence type="ECO:0000256" key="3">
    <source>
        <dbReference type="ARBA" id="ARBA00022801"/>
    </source>
</evidence>
<dbReference type="OrthoDB" id="19653at2759"/>